<organism evidence="2 3">
    <name type="scientific">Roseovarius albus</name>
    <dbReference type="NCBI Taxonomy" id="1247867"/>
    <lineage>
        <taxon>Bacteria</taxon>
        <taxon>Pseudomonadati</taxon>
        <taxon>Pseudomonadota</taxon>
        <taxon>Alphaproteobacteria</taxon>
        <taxon>Rhodobacterales</taxon>
        <taxon>Roseobacteraceae</taxon>
        <taxon>Roseovarius</taxon>
    </lineage>
</organism>
<sequence length="61" mass="6308">MFRLAAILHLFIGSTLAGSGVIAALVSGFDTLYGISIAAALGFLASFPITLLVARKLTVQQ</sequence>
<proteinExistence type="predicted"/>
<evidence type="ECO:0000256" key="1">
    <source>
        <dbReference type="SAM" id="Phobius"/>
    </source>
</evidence>
<reference evidence="2 3" key="1">
    <citation type="submission" date="2017-03" db="EMBL/GenBank/DDBJ databases">
        <authorList>
            <person name="Afonso C.L."/>
            <person name="Miller P.J."/>
            <person name="Scott M.A."/>
            <person name="Spackman E."/>
            <person name="Goraichik I."/>
            <person name="Dimitrov K.M."/>
            <person name="Suarez D.L."/>
            <person name="Swayne D.E."/>
        </authorList>
    </citation>
    <scope>NUCLEOTIDE SEQUENCE [LARGE SCALE GENOMIC DNA]</scope>
    <source>
        <strain evidence="2 3">CECT 7450</strain>
    </source>
</reference>
<dbReference type="EMBL" id="FWFX01000003">
    <property type="protein sequence ID" value="SLN28638.1"/>
    <property type="molecule type" value="Genomic_DNA"/>
</dbReference>
<dbReference type="Proteomes" id="UP000193061">
    <property type="component" value="Unassembled WGS sequence"/>
</dbReference>
<dbReference type="RefSeq" id="WP_085804751.1">
    <property type="nucleotide sequence ID" value="NZ_FWFX01000003.1"/>
</dbReference>
<keyword evidence="1" id="KW-0812">Transmembrane</keyword>
<feature type="transmembrane region" description="Helical" evidence="1">
    <location>
        <begin position="33"/>
        <end position="54"/>
    </location>
</feature>
<name>A0A1X6YQW0_9RHOB</name>
<accession>A0A1X6YQW0</accession>
<protein>
    <recommendedName>
        <fullName evidence="4">CTP synthetase</fullName>
    </recommendedName>
</protein>
<evidence type="ECO:0008006" key="4">
    <source>
        <dbReference type="Google" id="ProtNLM"/>
    </source>
</evidence>
<keyword evidence="1" id="KW-1133">Transmembrane helix</keyword>
<dbReference type="OrthoDB" id="7510999at2"/>
<evidence type="ECO:0000313" key="2">
    <source>
        <dbReference type="EMBL" id="SLN28638.1"/>
    </source>
</evidence>
<dbReference type="AlphaFoldDB" id="A0A1X6YQW0"/>
<keyword evidence="1" id="KW-0472">Membrane</keyword>
<evidence type="ECO:0000313" key="3">
    <source>
        <dbReference type="Proteomes" id="UP000193061"/>
    </source>
</evidence>
<keyword evidence="3" id="KW-1185">Reference proteome</keyword>
<gene>
    <name evidence="2" type="ORF">ROA7450_01190</name>
</gene>